<evidence type="ECO:0000313" key="3">
    <source>
        <dbReference type="Proteomes" id="UP000502608"/>
    </source>
</evidence>
<dbReference type="KEGG" id="saes:HBH39_18735"/>
<proteinExistence type="predicted"/>
<dbReference type="SUPFAM" id="SSF52540">
    <property type="entry name" value="P-loop containing nucleoside triphosphate hydrolases"/>
    <property type="match status" value="1"/>
</dbReference>
<keyword evidence="2" id="KW-0614">Plasmid</keyword>
<dbReference type="EMBL" id="CP050315">
    <property type="protein sequence ID" value="QIR16514.1"/>
    <property type="molecule type" value="Genomic_DNA"/>
</dbReference>
<dbReference type="Gene3D" id="3.40.50.300">
    <property type="entry name" value="P-loop containing nucleotide triphosphate hydrolases"/>
    <property type="match status" value="1"/>
</dbReference>
<keyword evidence="3" id="KW-1185">Reference proteome</keyword>
<accession>A0A6G9QPJ5</accession>
<gene>
    <name evidence="2" type="ORF">HBH39_18735</name>
</gene>
<organism evidence="2 3">
    <name type="scientific">Shewanella aestuarii</name>
    <dbReference type="NCBI Taxonomy" id="1028752"/>
    <lineage>
        <taxon>Bacteria</taxon>
        <taxon>Pseudomonadati</taxon>
        <taxon>Pseudomonadota</taxon>
        <taxon>Gammaproteobacteria</taxon>
        <taxon>Alteromonadales</taxon>
        <taxon>Shewanellaceae</taxon>
        <taxon>Shewanella</taxon>
    </lineage>
</organism>
<evidence type="ECO:0000313" key="2">
    <source>
        <dbReference type="EMBL" id="QIR16514.1"/>
    </source>
</evidence>
<geneLocation type="plasmid" evidence="2 3">
    <name>pPN3F2_2</name>
</geneLocation>
<dbReference type="RefSeq" id="WP_167680342.1">
    <property type="nucleotide sequence ID" value="NZ_CP050315.1"/>
</dbReference>
<sequence>MKLDDNNELAIPSVSTKQLISMLKQDMLANFYTENPSTPEQKKRNELIEDVYMKEFNKPFFSYKVEPHHAAGRPGVGKTTSFMIAGEWAAKQLGLNFVPNPVGDFKATENDFIIVTLELSGETSKTVVSGVPVVVDVEGEKYTLSAPPLAFDNLKHAGGSMLLLDDMPNALPGIQNMCLSLMERKGFQNISIGDNTFVGSTGNLGKLDGTNISSTSSANASRRQNWMVFDTAEDWCKRAMTAKGAPHQRGDAYLGEFFEQNPELFSTITKSKNGEPFATPRTWSKFLGYSRVAFAQYEKMLDTVGTKSNVHFDMAEIMLRAQSLVGMDAASKLKGYYLTITNSVMPIAKKLISGEELNTVQKALIKEHANKVGNESELFFSQLNRTLGEFAALEISKNVEKHPSDWIAQSKSAMDNYTAALVNNILKLNRPDKIGSSFVAFSNKLSTLHNSEDVAEFSKVTNAPKLNPNLALELIKSFATHPETHAKLGDKPIWKVCGSDVVTNVANYETADSKIASIQSQLESSDVAELLKNQPASKPKKPKAPQEDSDAGLEPPALTMY</sequence>
<dbReference type="Proteomes" id="UP000502608">
    <property type="component" value="Plasmid pPN3F2_2"/>
</dbReference>
<dbReference type="AlphaFoldDB" id="A0A6G9QPJ5"/>
<protein>
    <submittedName>
        <fullName evidence="2">Uncharacterized protein</fullName>
    </submittedName>
</protein>
<dbReference type="InterPro" id="IPR027417">
    <property type="entry name" value="P-loop_NTPase"/>
</dbReference>
<reference evidence="2 3" key="1">
    <citation type="submission" date="2020-03" db="EMBL/GenBank/DDBJ databases">
        <title>Complete genome sequence of Shewanella sp.</title>
        <authorList>
            <person name="Kim Y.-S."/>
            <person name="Kim S.-J."/>
            <person name="Jung H.-K."/>
            <person name="Kim K.-H."/>
        </authorList>
    </citation>
    <scope>NUCLEOTIDE SEQUENCE [LARGE SCALE GENOMIC DNA]</scope>
    <source>
        <strain evidence="2 3">PN3F2</strain>
        <plasmid evidence="2 3">pPN3F2_2</plasmid>
    </source>
</reference>
<feature type="region of interest" description="Disordered" evidence="1">
    <location>
        <begin position="529"/>
        <end position="561"/>
    </location>
</feature>
<name>A0A6G9QPJ5_9GAMM</name>
<evidence type="ECO:0000256" key="1">
    <source>
        <dbReference type="SAM" id="MobiDB-lite"/>
    </source>
</evidence>